<dbReference type="AlphaFoldDB" id="A0A160TMV2"/>
<protein>
    <submittedName>
        <fullName evidence="1">Uncharacterized protein</fullName>
    </submittedName>
</protein>
<sequence>MEPFYFVMAIMGCADGSTQCAEARVVPVRYATVAQCQAAMPAMLQRNTDIDYPVISAACRSNRPQLVQLDSQRRGG</sequence>
<reference evidence="1" key="1">
    <citation type="submission" date="2015-10" db="EMBL/GenBank/DDBJ databases">
        <authorList>
            <person name="Gilbert D.G."/>
        </authorList>
    </citation>
    <scope>NUCLEOTIDE SEQUENCE</scope>
</reference>
<gene>
    <name evidence="1" type="ORF">MGWOODY_Smn785</name>
</gene>
<accession>A0A160TMV2</accession>
<evidence type="ECO:0000313" key="1">
    <source>
        <dbReference type="EMBL" id="CUS46143.1"/>
    </source>
</evidence>
<proteinExistence type="predicted"/>
<name>A0A160TMV2_9ZZZZ</name>
<dbReference type="EMBL" id="CZQE01000343">
    <property type="protein sequence ID" value="CUS46143.1"/>
    <property type="molecule type" value="Genomic_DNA"/>
</dbReference>
<organism evidence="1">
    <name type="scientific">hydrothermal vent metagenome</name>
    <dbReference type="NCBI Taxonomy" id="652676"/>
    <lineage>
        <taxon>unclassified sequences</taxon>
        <taxon>metagenomes</taxon>
        <taxon>ecological metagenomes</taxon>
    </lineage>
</organism>